<keyword evidence="12" id="KW-1185">Reference proteome</keyword>
<dbReference type="OrthoDB" id="64220at2759"/>
<dbReference type="SUPFAM" id="SSF52317">
    <property type="entry name" value="Class I glutamine amidotransferase-like"/>
    <property type="match status" value="1"/>
</dbReference>
<evidence type="ECO:0000313" key="11">
    <source>
        <dbReference type="EMBL" id="CAG2221190.1"/>
    </source>
</evidence>
<organism evidence="11 12">
    <name type="scientific">Mytilus edulis</name>
    <name type="common">Blue mussel</name>
    <dbReference type="NCBI Taxonomy" id="6550"/>
    <lineage>
        <taxon>Eukaryota</taxon>
        <taxon>Metazoa</taxon>
        <taxon>Spiralia</taxon>
        <taxon>Lophotrochozoa</taxon>
        <taxon>Mollusca</taxon>
        <taxon>Bivalvia</taxon>
        <taxon>Autobranchia</taxon>
        <taxon>Pteriomorphia</taxon>
        <taxon>Mytilida</taxon>
        <taxon>Mytiloidea</taxon>
        <taxon>Mytilidae</taxon>
        <taxon>Mytilinae</taxon>
        <taxon>Mytilus</taxon>
    </lineage>
</organism>
<feature type="active site" description="Nucleophile" evidence="7">
    <location>
        <position position="212"/>
    </location>
</feature>
<sequence>MWQSFKSEIQKTIEKRVPTKMTQGRHTHPWMNTAIRRKINQKQKAHKKARKTKKKRDQDRYKRLRQEVQWEIRQANKKYMEEILVLLNVLWLTTFTTAYIRPIIGVVAQKSSGGHGDTGIPADYIKWIESAGGGVVPIRDKESEEYYEQMFTYTNGVLLPGGGVNLFTSGYANASRYFYEMALKACTHYLKHMYIIDNAYDKGDYYPVWGTCLGFQELSALTAGVLVTTNASVWDKSLPLNLTEDYKESRMFGNLPDDVKTYLMKDNVTPNFHAYGVTSETYNSNSRLKKFFKVLSTNVASNGKEFLSTVEARKNKHKFPSVEMEAKH</sequence>
<protein>
    <recommendedName>
        <fullName evidence="3">folate gamma-glutamyl hydrolase</fullName>
        <ecNumber evidence="3">3.4.19.9</ecNumber>
    </recommendedName>
</protein>
<dbReference type="PANTHER" id="PTHR11315">
    <property type="entry name" value="PROTEASE FAMILY C26 GAMMA-GLUTAMYL HYDROLASE"/>
    <property type="match status" value="1"/>
</dbReference>
<dbReference type="InterPro" id="IPR029062">
    <property type="entry name" value="Class_I_gatase-like"/>
</dbReference>
<evidence type="ECO:0000256" key="4">
    <source>
        <dbReference type="ARBA" id="ARBA00022525"/>
    </source>
</evidence>
<keyword evidence="10" id="KW-0812">Transmembrane</keyword>
<evidence type="ECO:0000256" key="5">
    <source>
        <dbReference type="ARBA" id="ARBA00022729"/>
    </source>
</evidence>
<keyword evidence="10" id="KW-1133">Transmembrane helix</keyword>
<dbReference type="GO" id="GO:0005773">
    <property type="term" value="C:vacuole"/>
    <property type="evidence" value="ECO:0007669"/>
    <property type="project" value="TreeGrafter"/>
</dbReference>
<keyword evidence="5" id="KW-0732">Signal</keyword>
<proteinExistence type="inferred from homology"/>
<evidence type="ECO:0000256" key="3">
    <source>
        <dbReference type="ARBA" id="ARBA00012886"/>
    </source>
</evidence>
<keyword evidence="6 11" id="KW-0378">Hydrolase</keyword>
<dbReference type="Proteomes" id="UP000683360">
    <property type="component" value="Unassembled WGS sequence"/>
</dbReference>
<gene>
    <name evidence="11" type="ORF">MEDL_34604</name>
</gene>
<evidence type="ECO:0000256" key="10">
    <source>
        <dbReference type="SAM" id="Phobius"/>
    </source>
</evidence>
<dbReference type="InterPro" id="IPR011697">
    <property type="entry name" value="Peptidase_C26"/>
</dbReference>
<evidence type="ECO:0000256" key="7">
    <source>
        <dbReference type="PIRSR" id="PIRSR615527-1"/>
    </source>
</evidence>
<feature type="compositionally biased region" description="Basic residues" evidence="9">
    <location>
        <begin position="40"/>
        <end position="55"/>
    </location>
</feature>
<keyword evidence="4" id="KW-0964">Secreted</keyword>
<evidence type="ECO:0000313" key="12">
    <source>
        <dbReference type="Proteomes" id="UP000683360"/>
    </source>
</evidence>
<dbReference type="EC" id="3.4.19.9" evidence="3"/>
<dbReference type="EMBL" id="CAJPWZ010001677">
    <property type="protein sequence ID" value="CAG2221190.1"/>
    <property type="molecule type" value="Genomic_DNA"/>
</dbReference>
<comment type="caution">
    <text evidence="8">Lacks conserved residue(s) required for the propagation of feature annotation.</text>
</comment>
<dbReference type="Pfam" id="PF07722">
    <property type="entry name" value="Peptidase_C26"/>
    <property type="match status" value="1"/>
</dbReference>
<keyword evidence="10" id="KW-0472">Membrane</keyword>
<comment type="caution">
    <text evidence="11">The sequence shown here is derived from an EMBL/GenBank/DDBJ whole genome shotgun (WGS) entry which is preliminary data.</text>
</comment>
<dbReference type="Gene3D" id="3.40.50.880">
    <property type="match status" value="1"/>
</dbReference>
<dbReference type="AlphaFoldDB" id="A0A8S3SWM9"/>
<dbReference type="GO" id="GO:0005576">
    <property type="term" value="C:extracellular region"/>
    <property type="evidence" value="ECO:0007669"/>
    <property type="project" value="UniProtKB-SubCell"/>
</dbReference>
<dbReference type="InterPro" id="IPR015527">
    <property type="entry name" value="Pept_C26_g-glut_hydrolase"/>
</dbReference>
<comment type="subcellular location">
    <subcellularLocation>
        <location evidence="1">Secreted</location>
        <location evidence="1">Extracellular space</location>
    </subcellularLocation>
</comment>
<dbReference type="PANTHER" id="PTHR11315:SF0">
    <property type="entry name" value="FOLATE GAMMA-GLUTAMYL HYDROLASE"/>
    <property type="match status" value="1"/>
</dbReference>
<name>A0A8S3SWM9_MYTED</name>
<accession>A0A8S3SWM9</accession>
<reference evidence="11" key="1">
    <citation type="submission" date="2021-03" db="EMBL/GenBank/DDBJ databases">
        <authorList>
            <person name="Bekaert M."/>
        </authorList>
    </citation>
    <scope>NUCLEOTIDE SEQUENCE</scope>
</reference>
<evidence type="ECO:0000256" key="2">
    <source>
        <dbReference type="ARBA" id="ARBA00011083"/>
    </source>
</evidence>
<dbReference type="GO" id="GO:0046900">
    <property type="term" value="P:tetrahydrofolylpolyglutamate metabolic process"/>
    <property type="evidence" value="ECO:0007669"/>
    <property type="project" value="TreeGrafter"/>
</dbReference>
<dbReference type="PROSITE" id="PS51275">
    <property type="entry name" value="PEPTIDASE_C26_GGH"/>
    <property type="match status" value="1"/>
</dbReference>
<dbReference type="GO" id="GO:0034722">
    <property type="term" value="F:gamma-glutamyl-peptidase activity"/>
    <property type="evidence" value="ECO:0007669"/>
    <property type="project" value="UniProtKB-EC"/>
</dbReference>
<comment type="similarity">
    <text evidence="2">Belongs to the peptidase C26 family.</text>
</comment>
<evidence type="ECO:0000256" key="1">
    <source>
        <dbReference type="ARBA" id="ARBA00004239"/>
    </source>
</evidence>
<feature type="transmembrane region" description="Helical" evidence="10">
    <location>
        <begin position="83"/>
        <end position="100"/>
    </location>
</feature>
<evidence type="ECO:0000256" key="9">
    <source>
        <dbReference type="SAM" id="MobiDB-lite"/>
    </source>
</evidence>
<evidence type="ECO:0000256" key="6">
    <source>
        <dbReference type="ARBA" id="ARBA00022801"/>
    </source>
</evidence>
<evidence type="ECO:0000256" key="8">
    <source>
        <dbReference type="PROSITE-ProRule" id="PRU00607"/>
    </source>
</evidence>
<feature type="region of interest" description="Disordered" evidence="9">
    <location>
        <begin position="40"/>
        <end position="61"/>
    </location>
</feature>